<feature type="transmembrane region" description="Helical" evidence="7">
    <location>
        <begin position="43"/>
        <end position="67"/>
    </location>
</feature>
<feature type="transmembrane region" description="Helical" evidence="7">
    <location>
        <begin position="12"/>
        <end position="37"/>
    </location>
</feature>
<feature type="transmembrane region" description="Helical" evidence="7">
    <location>
        <begin position="290"/>
        <end position="310"/>
    </location>
</feature>
<dbReference type="STRING" id="1454003.AW10_03940"/>
<proteinExistence type="inferred from homology"/>
<dbReference type="CDD" id="cd13127">
    <property type="entry name" value="MATE_tuaB_like"/>
    <property type="match status" value="1"/>
</dbReference>
<name>A0A011PJK1_9PROT</name>
<organism evidence="8 9">
    <name type="scientific">Candidatus Accumulibacter appositus</name>
    <dbReference type="NCBI Taxonomy" id="1454003"/>
    <lineage>
        <taxon>Bacteria</taxon>
        <taxon>Pseudomonadati</taxon>
        <taxon>Pseudomonadota</taxon>
        <taxon>Betaproteobacteria</taxon>
        <taxon>Candidatus Accumulibacter</taxon>
    </lineage>
</organism>
<reference evidence="8 9" key="1">
    <citation type="submission" date="2014-02" db="EMBL/GenBank/DDBJ databases">
        <title>Expanding our view of genomic diversity in Candidatus Accumulibacter clades.</title>
        <authorList>
            <person name="Skennerton C.T."/>
            <person name="Barr J.J."/>
            <person name="Slater F.R."/>
            <person name="Bond P.L."/>
            <person name="Tyson G.W."/>
        </authorList>
    </citation>
    <scope>NUCLEOTIDE SEQUENCE [LARGE SCALE GENOMIC DNA]</scope>
    <source>
        <strain evidence="9">BA-92</strain>
    </source>
</reference>
<comment type="subcellular location">
    <subcellularLocation>
        <location evidence="1">Cell membrane</location>
        <topology evidence="1">Multi-pass membrane protein</topology>
    </subcellularLocation>
</comment>
<comment type="caution">
    <text evidence="8">The sequence shown here is derived from an EMBL/GenBank/DDBJ whole genome shotgun (WGS) entry which is preliminary data.</text>
</comment>
<dbReference type="PANTHER" id="PTHR30250:SF10">
    <property type="entry name" value="LIPOPOLYSACCHARIDE BIOSYNTHESIS PROTEIN WZXC"/>
    <property type="match status" value="1"/>
</dbReference>
<evidence type="ECO:0000256" key="5">
    <source>
        <dbReference type="ARBA" id="ARBA00022989"/>
    </source>
</evidence>
<feature type="transmembrane region" description="Helical" evidence="7">
    <location>
        <begin position="413"/>
        <end position="436"/>
    </location>
</feature>
<feature type="transmembrane region" description="Helical" evidence="7">
    <location>
        <begin position="79"/>
        <end position="102"/>
    </location>
</feature>
<keyword evidence="5 7" id="KW-1133">Transmembrane helix</keyword>
<sequence>MSIQARFARGIRWLGAARLIGQIVSWVGTIYVMRLLAPTDYGLAAICSAVLMLASLIAEFGFGAAIVQAATLSRDQVRSVFGASLLFSALCAGFVALVAPLLGDFYRAPEAVPMIQVAMLTLVLSSLATLPDAYLRRDMAFARISIVEFCTGVVATLVTVALATGGAGVWSLIFGPVAGAVMRTVMAFAMARIWIAPSLHIGAARPLLSYGLKITVSRMASYVLGQSDVLIAGRVLAKSELGVYSIAMHLAMMPMAKFMGVLNSVAFPAIADLNRNEGDVLSNLLGPLRLIAHVVVPLLWGLAAVAPWLVPVLIGPAWSGAVLPLQIVCVALPVRLVGTLLATTLQGLGHAGLDLRNTLTGAVLLPICFAIGSLQGAEGLAAAWLVGLPLLLTVNLRRSREILGFGMQAVAKALLPSLLCSATMGAVVMLTGYALGASAVTVPGLIAVCVVGALCQMLLLWLCDRRSANALLEMLRHQSPQGA</sequence>
<comment type="similarity">
    <text evidence="2">Belongs to the polysaccharide synthase family.</text>
</comment>
<dbReference type="Pfam" id="PF13440">
    <property type="entry name" value="Polysacc_synt_3"/>
    <property type="match status" value="1"/>
</dbReference>
<evidence type="ECO:0000256" key="1">
    <source>
        <dbReference type="ARBA" id="ARBA00004651"/>
    </source>
</evidence>
<accession>A0A011PJK1</accession>
<evidence type="ECO:0000256" key="6">
    <source>
        <dbReference type="ARBA" id="ARBA00023136"/>
    </source>
</evidence>
<feature type="transmembrane region" description="Helical" evidence="7">
    <location>
        <begin position="363"/>
        <end position="392"/>
    </location>
</feature>
<evidence type="ECO:0000313" key="9">
    <source>
        <dbReference type="Proteomes" id="UP000021816"/>
    </source>
</evidence>
<dbReference type="PATRIC" id="fig|1454003.3.peg.3997"/>
<evidence type="ECO:0000313" key="8">
    <source>
        <dbReference type="EMBL" id="EXI77247.1"/>
    </source>
</evidence>
<feature type="transmembrane region" description="Helical" evidence="7">
    <location>
        <begin position="241"/>
        <end position="270"/>
    </location>
</feature>
<keyword evidence="4 7" id="KW-0812">Transmembrane</keyword>
<feature type="transmembrane region" description="Helical" evidence="7">
    <location>
        <begin position="114"/>
        <end position="134"/>
    </location>
</feature>
<dbReference type="EMBL" id="JEMX01000109">
    <property type="protein sequence ID" value="EXI77247.1"/>
    <property type="molecule type" value="Genomic_DNA"/>
</dbReference>
<evidence type="ECO:0000256" key="7">
    <source>
        <dbReference type="SAM" id="Phobius"/>
    </source>
</evidence>
<dbReference type="PANTHER" id="PTHR30250">
    <property type="entry name" value="PST FAMILY PREDICTED COLANIC ACID TRANSPORTER"/>
    <property type="match status" value="1"/>
</dbReference>
<feature type="transmembrane region" description="Helical" evidence="7">
    <location>
        <begin position="442"/>
        <end position="462"/>
    </location>
</feature>
<keyword evidence="6 7" id="KW-0472">Membrane</keyword>
<keyword evidence="3" id="KW-1003">Cell membrane</keyword>
<feature type="transmembrane region" description="Helical" evidence="7">
    <location>
        <begin position="173"/>
        <end position="195"/>
    </location>
</feature>
<protein>
    <submittedName>
        <fullName evidence="8">Lipopolysaccharide biosynthesis protein WzxC</fullName>
    </submittedName>
</protein>
<evidence type="ECO:0000256" key="2">
    <source>
        <dbReference type="ARBA" id="ARBA00007430"/>
    </source>
</evidence>
<evidence type="ECO:0000256" key="3">
    <source>
        <dbReference type="ARBA" id="ARBA00022475"/>
    </source>
</evidence>
<dbReference type="InterPro" id="IPR050833">
    <property type="entry name" value="Poly_Biosynth_Transport"/>
</dbReference>
<feature type="transmembrane region" description="Helical" evidence="7">
    <location>
        <begin position="322"/>
        <end position="343"/>
    </location>
</feature>
<dbReference type="Proteomes" id="UP000021816">
    <property type="component" value="Unassembled WGS sequence"/>
</dbReference>
<feature type="transmembrane region" description="Helical" evidence="7">
    <location>
        <begin position="146"/>
        <end position="167"/>
    </location>
</feature>
<gene>
    <name evidence="8" type="primary">wzxC</name>
    <name evidence="8" type="ORF">AW10_03940</name>
</gene>
<evidence type="ECO:0000256" key="4">
    <source>
        <dbReference type="ARBA" id="ARBA00022692"/>
    </source>
</evidence>
<dbReference type="AlphaFoldDB" id="A0A011PJK1"/>
<dbReference type="GO" id="GO:0005886">
    <property type="term" value="C:plasma membrane"/>
    <property type="evidence" value="ECO:0007669"/>
    <property type="project" value="UniProtKB-SubCell"/>
</dbReference>